<sequence>MPDDNKKNINSNSSSSTINSSSSSASALPTSRMELISENVAKVQMLETLDQNGTLVILSNDDNNNGNPLHRPVYSFKSRVNWKRTSLEVLNNVPRFGIYFCSLNWIFKRQLYRKIKDGAIYLESMAPVLHCVCKEPNDFCHGRIGPIDKLIPYEHHQQPKVNGIWISVFGNETNVADINDEWNQSFHRMKSLNSNFNRLIFLVANHAACVGIHFWNTKKDEKKLRIKQGRKSYHHERPLILPGGFYVLEGLFEAKFLNYDPKIGSKTMITPNTFHSSINSPRMIILSEGTHMIKVKPYEGLIMDLVTMDIGEQAIVNNKNNLPNKNNDDVKKLVAIVPQTVDDNNVETNDKARKIEVWLDFYYKKLIMIDYNRIMMDLFKISTINT</sequence>
<feature type="compositionally biased region" description="Low complexity" evidence="1">
    <location>
        <begin position="8"/>
        <end position="26"/>
    </location>
</feature>
<reference evidence="3" key="1">
    <citation type="submission" date="2013-05" db="EMBL/GenBank/DDBJ databases">
        <authorList>
            <person name="Yim A.K.Y."/>
            <person name="Chan T.F."/>
            <person name="Ji K.M."/>
            <person name="Liu X.Y."/>
            <person name="Zhou J.W."/>
            <person name="Li R.Q."/>
            <person name="Yang K.Y."/>
            <person name="Li J."/>
            <person name="Li M."/>
            <person name="Law P.T.W."/>
            <person name="Wu Y.L."/>
            <person name="Cai Z.L."/>
            <person name="Qin H."/>
            <person name="Bao Y."/>
            <person name="Leung R.K.K."/>
            <person name="Ng P.K.S."/>
            <person name="Zou J."/>
            <person name="Zhong X.J."/>
            <person name="Ran P.X."/>
            <person name="Zhong N.S."/>
            <person name="Liu Z.G."/>
            <person name="Tsui S.K.W."/>
        </authorList>
    </citation>
    <scope>NUCLEOTIDE SEQUENCE</scope>
    <source>
        <strain evidence="3">Derf</strain>
        <tissue evidence="3">Whole organism</tissue>
    </source>
</reference>
<dbReference type="Proteomes" id="UP000790347">
    <property type="component" value="Unassembled WGS sequence"/>
</dbReference>
<evidence type="ECO:0000313" key="2">
    <source>
        <dbReference type="EMBL" id="KAH7636615.1"/>
    </source>
</evidence>
<dbReference type="AlphaFoldDB" id="A0A922ICT6"/>
<dbReference type="EMBL" id="ASGP02000001">
    <property type="protein sequence ID" value="KAH9528725.1"/>
    <property type="molecule type" value="Genomic_DNA"/>
</dbReference>
<dbReference type="OrthoDB" id="6501172at2759"/>
<accession>A0A922ICT6</accession>
<comment type="caution">
    <text evidence="3">The sequence shown here is derived from an EMBL/GenBank/DDBJ whole genome shotgun (WGS) entry which is preliminary data.</text>
</comment>
<reference evidence="2" key="2">
    <citation type="submission" date="2020-06" db="EMBL/GenBank/DDBJ databases">
        <authorList>
            <person name="Ji K."/>
            <person name="Li J."/>
        </authorList>
    </citation>
    <scope>NUCLEOTIDE SEQUENCE</scope>
    <source>
        <strain evidence="2">JKM2019</strain>
        <tissue evidence="2">Whole body</tissue>
    </source>
</reference>
<reference evidence="2" key="3">
    <citation type="journal article" date="2021" name="World Allergy Organ. J.">
        <title>Chromosome-level assembly of Dermatophagoides farinae genome and transcriptome reveals two novel allergens Der f 37 and Der f 39.</title>
        <authorList>
            <person name="Chen J."/>
            <person name="Cai Z."/>
            <person name="Fan D."/>
            <person name="Hu J."/>
            <person name="Hou Y."/>
            <person name="He Y."/>
            <person name="Zhang Z."/>
            <person name="Zhao Z."/>
            <person name="Gao P."/>
            <person name="Hu W."/>
            <person name="Sun J."/>
            <person name="Li J."/>
            <person name="Ji K."/>
        </authorList>
    </citation>
    <scope>NUCLEOTIDE SEQUENCE</scope>
    <source>
        <strain evidence="2">JKM2019</strain>
    </source>
</reference>
<evidence type="ECO:0000256" key="1">
    <source>
        <dbReference type="SAM" id="MobiDB-lite"/>
    </source>
</evidence>
<evidence type="ECO:0000313" key="3">
    <source>
        <dbReference type="EMBL" id="KAH9528725.1"/>
    </source>
</evidence>
<protein>
    <submittedName>
        <fullName evidence="3">Uncharacterized protein</fullName>
    </submittedName>
</protein>
<organism evidence="3 4">
    <name type="scientific">Dermatophagoides farinae</name>
    <name type="common">American house dust mite</name>
    <dbReference type="NCBI Taxonomy" id="6954"/>
    <lineage>
        <taxon>Eukaryota</taxon>
        <taxon>Metazoa</taxon>
        <taxon>Ecdysozoa</taxon>
        <taxon>Arthropoda</taxon>
        <taxon>Chelicerata</taxon>
        <taxon>Arachnida</taxon>
        <taxon>Acari</taxon>
        <taxon>Acariformes</taxon>
        <taxon>Sarcoptiformes</taxon>
        <taxon>Astigmata</taxon>
        <taxon>Psoroptidia</taxon>
        <taxon>Analgoidea</taxon>
        <taxon>Pyroglyphidae</taxon>
        <taxon>Dermatophagoidinae</taxon>
        <taxon>Dermatophagoides</taxon>
    </lineage>
</organism>
<dbReference type="EMBL" id="SDOV01000010">
    <property type="protein sequence ID" value="KAH7636615.1"/>
    <property type="molecule type" value="Genomic_DNA"/>
</dbReference>
<name>A0A922ICT6_DERFA</name>
<evidence type="ECO:0000313" key="4">
    <source>
        <dbReference type="Proteomes" id="UP000790347"/>
    </source>
</evidence>
<proteinExistence type="predicted"/>
<feature type="region of interest" description="Disordered" evidence="1">
    <location>
        <begin position="1"/>
        <end position="26"/>
    </location>
</feature>
<reference evidence="3" key="4">
    <citation type="journal article" date="2022" name="Res Sq">
        <title>Comparative Genomics Reveals Insights into the Divergent Evolution of Astigmatic Mites and Household Pest Adaptations.</title>
        <authorList>
            <person name="Xiong Q."/>
            <person name="Wan A.T.-Y."/>
            <person name="Liu X.-Y."/>
            <person name="Fung C.S.-H."/>
            <person name="Xiao X."/>
            <person name="Malainual N."/>
            <person name="Hou J."/>
            <person name="Wang L."/>
            <person name="Wang M."/>
            <person name="Yang K."/>
            <person name="Cui Y."/>
            <person name="Leung E."/>
            <person name="Nong W."/>
            <person name="Shin S.-K."/>
            <person name="Au S."/>
            <person name="Jeong K.Y."/>
            <person name="Chew F.T."/>
            <person name="Hui J."/>
            <person name="Leung T.F."/>
            <person name="Tungtrongchitr A."/>
            <person name="Zhong N."/>
            <person name="Liu Z."/>
            <person name="Tsui S."/>
        </authorList>
    </citation>
    <scope>NUCLEOTIDE SEQUENCE</scope>
    <source>
        <strain evidence="3">Derf</strain>
        <tissue evidence="3">Whole organism</tissue>
    </source>
</reference>
<keyword evidence="4" id="KW-1185">Reference proteome</keyword>
<dbReference type="Proteomes" id="UP000828236">
    <property type="component" value="Unassembled WGS sequence"/>
</dbReference>
<gene>
    <name evidence="3" type="ORF">DERF_002643</name>
    <name evidence="2" type="ORF">HUG17_10585</name>
</gene>